<dbReference type="GO" id="GO:0005524">
    <property type="term" value="F:ATP binding"/>
    <property type="evidence" value="ECO:0007669"/>
    <property type="project" value="UniProtKB-KW"/>
</dbReference>
<comment type="caution">
    <text evidence="4">The sequence shown here is derived from an EMBL/GenBank/DDBJ whole genome shotgun (WGS) entry which is preliminary data.</text>
</comment>
<reference evidence="4 5" key="1">
    <citation type="submission" date="2019-06" db="EMBL/GenBank/DDBJ databases">
        <title>Draft genome sequence of Corynebacterium striatum NBRC 15291.</title>
        <authorList>
            <person name="Miura T."/>
            <person name="Furukawa M."/>
            <person name="Shimamura M."/>
            <person name="Ohyama Y."/>
            <person name="Yamazoe A."/>
            <person name="Kawasaki H."/>
        </authorList>
    </citation>
    <scope>NUCLEOTIDE SEQUENCE [LARGE SCALE GENOMIC DNA]</scope>
    <source>
        <strain evidence="4 5">NBRC 15291</strain>
    </source>
</reference>
<evidence type="ECO:0000313" key="5">
    <source>
        <dbReference type="Proteomes" id="UP000315234"/>
    </source>
</evidence>
<dbReference type="AlphaFoldDB" id="A0ABC9ZJP3"/>
<evidence type="ECO:0000256" key="1">
    <source>
        <dbReference type="ARBA" id="ARBA00022741"/>
    </source>
</evidence>
<proteinExistence type="predicted"/>
<dbReference type="InterPro" id="IPR003439">
    <property type="entry name" value="ABC_transporter-like_ATP-bd"/>
</dbReference>
<protein>
    <recommendedName>
        <fullName evidence="3">ABC transporter domain-containing protein</fullName>
    </recommendedName>
</protein>
<dbReference type="PANTHER" id="PTHR43158">
    <property type="entry name" value="SKFA PEPTIDE EXPORT ATP-BINDING PROTEIN SKFE"/>
    <property type="match status" value="1"/>
</dbReference>
<feature type="domain" description="ABC transporter" evidence="3">
    <location>
        <begin position="2"/>
        <end position="215"/>
    </location>
</feature>
<dbReference type="SMART" id="SM00382">
    <property type="entry name" value="AAA"/>
    <property type="match status" value="1"/>
</dbReference>
<sequence>MIKAENLAMQNTPALSFVLEDSLTHGLVGPNGVGKTTLLRMIAGQLKSEGLKVFGERPFDNQKIMDRIILMGIDNPLFDGWNVDKLFRIGKVRWKTWNQERAEELAAQFALPKKNYSALSRGQKSAMGFIFAVASGCELMLLDEPYLGLDVDKRQRFLEVLREEQGKRTIVVSTHHLDEIEGYLDTVLSLGEAPLSGPIESLVDCIVAVTGPAEQVDRALGRLQLPVLARHSSVHAERVLIDARPNFAECVFDQAAEFGLRAQEVTLEEAVLALGGAQ</sequence>
<dbReference type="Gene3D" id="3.40.50.300">
    <property type="entry name" value="P-loop containing nucleotide triphosphate hydrolases"/>
    <property type="match status" value="1"/>
</dbReference>
<dbReference type="Proteomes" id="UP000315234">
    <property type="component" value="Unassembled WGS sequence"/>
</dbReference>
<name>A0ABC9ZJP3_CORST</name>
<dbReference type="PROSITE" id="PS50893">
    <property type="entry name" value="ABC_TRANSPORTER_2"/>
    <property type="match status" value="1"/>
</dbReference>
<dbReference type="InterPro" id="IPR003593">
    <property type="entry name" value="AAA+_ATPase"/>
</dbReference>
<accession>A0ABC9ZJP3</accession>
<dbReference type="InterPro" id="IPR027417">
    <property type="entry name" value="P-loop_NTPase"/>
</dbReference>
<evidence type="ECO:0000256" key="2">
    <source>
        <dbReference type="ARBA" id="ARBA00022840"/>
    </source>
</evidence>
<dbReference type="EMBL" id="BJLD01000001">
    <property type="protein sequence ID" value="GEA42213.1"/>
    <property type="molecule type" value="Genomic_DNA"/>
</dbReference>
<keyword evidence="2" id="KW-0067">ATP-binding</keyword>
<dbReference type="Pfam" id="PF00005">
    <property type="entry name" value="ABC_tran"/>
    <property type="match status" value="1"/>
</dbReference>
<evidence type="ECO:0000313" key="4">
    <source>
        <dbReference type="EMBL" id="GEA42213.1"/>
    </source>
</evidence>
<dbReference type="PANTHER" id="PTHR43158:SF5">
    <property type="entry name" value="ABC TRANSPORTER, ATP-BINDING PROTEIN"/>
    <property type="match status" value="1"/>
</dbReference>
<gene>
    <name evidence="4" type="ORF">Cst04h_03830</name>
</gene>
<evidence type="ECO:0000259" key="3">
    <source>
        <dbReference type="PROSITE" id="PS50893"/>
    </source>
</evidence>
<dbReference type="SUPFAM" id="SSF52540">
    <property type="entry name" value="P-loop containing nucleoside triphosphate hydrolases"/>
    <property type="match status" value="1"/>
</dbReference>
<organism evidence="4 5">
    <name type="scientific">Corynebacterium striatum</name>
    <dbReference type="NCBI Taxonomy" id="43770"/>
    <lineage>
        <taxon>Bacteria</taxon>
        <taxon>Bacillati</taxon>
        <taxon>Actinomycetota</taxon>
        <taxon>Actinomycetes</taxon>
        <taxon>Mycobacteriales</taxon>
        <taxon>Corynebacteriaceae</taxon>
        <taxon>Corynebacterium</taxon>
    </lineage>
</organism>
<keyword evidence="1" id="KW-0547">Nucleotide-binding</keyword>